<dbReference type="EMBL" id="JAQRFN010000028">
    <property type="protein sequence ID" value="MDC9598413.1"/>
    <property type="molecule type" value="Genomic_DNA"/>
</dbReference>
<name>A0ABT5LXE7_9GAMM</name>
<gene>
    <name evidence="1" type="ORF">PSI14_16560</name>
</gene>
<protein>
    <submittedName>
        <fullName evidence="1">Uncharacterized protein</fullName>
    </submittedName>
</protein>
<evidence type="ECO:0000313" key="2">
    <source>
        <dbReference type="Proteomes" id="UP001220225"/>
    </source>
</evidence>
<comment type="caution">
    <text evidence="1">The sequence shown here is derived from an EMBL/GenBank/DDBJ whole genome shotgun (WGS) entry which is preliminary data.</text>
</comment>
<organism evidence="1 2">
    <name type="scientific">Xenorhabdus anantnagensis</name>
    <dbReference type="NCBI Taxonomy" id="3025875"/>
    <lineage>
        <taxon>Bacteria</taxon>
        <taxon>Pseudomonadati</taxon>
        <taxon>Pseudomonadota</taxon>
        <taxon>Gammaproteobacteria</taxon>
        <taxon>Enterobacterales</taxon>
        <taxon>Morganellaceae</taxon>
        <taxon>Xenorhabdus</taxon>
    </lineage>
</organism>
<dbReference type="Proteomes" id="UP001220225">
    <property type="component" value="Unassembled WGS sequence"/>
</dbReference>
<keyword evidence="2" id="KW-1185">Reference proteome</keyword>
<accession>A0ABT5LXE7</accession>
<evidence type="ECO:0000313" key="1">
    <source>
        <dbReference type="EMBL" id="MDC9598413.1"/>
    </source>
</evidence>
<reference evidence="1 2" key="1">
    <citation type="submission" date="2023-02" db="EMBL/GenBank/DDBJ databases">
        <title>Entomopathogenic bacteria.</title>
        <authorList>
            <person name="Machado R.A."/>
        </authorList>
    </citation>
    <scope>NUCLEOTIDE SEQUENCE [LARGE SCALE GENOMIC DNA]</scope>
    <source>
        <strain evidence="1 2">XENO-2</strain>
    </source>
</reference>
<sequence>MKYFIGFIIILFSVTAFSKQEELDFKAWEEAGGWGIYNDKPDSHFNPLTVKKYKENYLPAFSYVINAFNKQNVSNDFCLMGYKFNKKNDHNEFERVVIYWKTNNRLINWEIPDGDYDELYRSIIFSKPFIDISDSVVPYKEAEGAQALWAKEGVIQLIEDCELHGQKITIKPSEVINF</sequence>
<proteinExistence type="predicted"/>
<dbReference type="RefSeq" id="WP_273576941.1">
    <property type="nucleotide sequence ID" value="NZ_JAQRFN010000028.1"/>
</dbReference>